<dbReference type="EMBL" id="VDEP01000340">
    <property type="protein sequence ID" value="KAA1100619.1"/>
    <property type="molecule type" value="Genomic_DNA"/>
</dbReference>
<feature type="compositionally biased region" description="Polar residues" evidence="1">
    <location>
        <begin position="70"/>
        <end position="87"/>
    </location>
</feature>
<keyword evidence="2" id="KW-0732">Signal</keyword>
<evidence type="ECO:0000256" key="1">
    <source>
        <dbReference type="SAM" id="MobiDB-lite"/>
    </source>
</evidence>
<protein>
    <submittedName>
        <fullName evidence="3">Uncharacterized protein</fullName>
    </submittedName>
</protein>
<evidence type="ECO:0000256" key="2">
    <source>
        <dbReference type="SAM" id="SignalP"/>
    </source>
</evidence>
<gene>
    <name evidence="3" type="ORF">PGTUg99_029248</name>
</gene>
<feature type="chain" id="PRO_5023036871" evidence="2">
    <location>
        <begin position="23"/>
        <end position="836"/>
    </location>
</feature>
<organism evidence="3 4">
    <name type="scientific">Puccinia graminis f. sp. tritici</name>
    <dbReference type="NCBI Taxonomy" id="56615"/>
    <lineage>
        <taxon>Eukaryota</taxon>
        <taxon>Fungi</taxon>
        <taxon>Dikarya</taxon>
        <taxon>Basidiomycota</taxon>
        <taxon>Pucciniomycotina</taxon>
        <taxon>Pucciniomycetes</taxon>
        <taxon>Pucciniales</taxon>
        <taxon>Pucciniaceae</taxon>
        <taxon>Puccinia</taxon>
    </lineage>
</organism>
<proteinExistence type="predicted"/>
<evidence type="ECO:0000313" key="4">
    <source>
        <dbReference type="Proteomes" id="UP000325313"/>
    </source>
</evidence>
<feature type="region of interest" description="Disordered" evidence="1">
    <location>
        <begin position="70"/>
        <end position="101"/>
    </location>
</feature>
<accession>A0A5B0PKY8</accession>
<dbReference type="Proteomes" id="UP000325313">
    <property type="component" value="Unassembled WGS sequence"/>
</dbReference>
<feature type="signal peptide" evidence="2">
    <location>
        <begin position="1"/>
        <end position="22"/>
    </location>
</feature>
<feature type="compositionally biased region" description="Low complexity" evidence="1">
    <location>
        <begin position="88"/>
        <end position="99"/>
    </location>
</feature>
<comment type="caution">
    <text evidence="3">The sequence shown here is derived from an EMBL/GenBank/DDBJ whole genome shotgun (WGS) entry which is preliminary data.</text>
</comment>
<name>A0A5B0PKY8_PUCGR</name>
<reference evidence="3 4" key="1">
    <citation type="submission" date="2019-05" db="EMBL/GenBank/DDBJ databases">
        <title>Emergence of the Ug99 lineage of the wheat stem rust pathogen through somatic hybridization.</title>
        <authorList>
            <person name="Li F."/>
            <person name="Upadhyaya N.M."/>
            <person name="Sperschneider J."/>
            <person name="Matny O."/>
            <person name="Nguyen-Phuc H."/>
            <person name="Mago R."/>
            <person name="Raley C."/>
            <person name="Miller M.E."/>
            <person name="Silverstein K.A.T."/>
            <person name="Henningsen E."/>
            <person name="Hirsch C.D."/>
            <person name="Visser B."/>
            <person name="Pretorius Z.A."/>
            <person name="Steffenson B.J."/>
            <person name="Schwessinger B."/>
            <person name="Dodds P.N."/>
            <person name="Figueroa M."/>
        </authorList>
    </citation>
    <scope>NUCLEOTIDE SEQUENCE [LARGE SCALE GENOMIC DNA]</scope>
    <source>
        <strain evidence="3 4">Ug99</strain>
    </source>
</reference>
<sequence>MFAMRFCIHFLLSFLLFHIHLATDALPRVNSEPETLVRTASPDPLSPKIINSPQDIEGKAKTAAHLQSFRGQQPEETQATDDPTTEISSSPTYSQSSPRESIKSKEKYYDLNEGIEPESVFHENNLGRTVFIFWNWFKQLWLRLGDKFVDKFFKSELKRIYKTPSKKGLYDPVPLNRWDALDEREMKNEAAALRKKLLEDFRSHPVFLKEDEKMVSSPNLVRLLKWFEDFKEPKDWTDSDYARMVTSLISKVQTEEKLDSEDVLTLQLIKYLAFFNPKAREVFKTKARGHDPGGEEVPVPSLWGKLITADLLFQDYPRQTLYPHRYHGLLEQVSMEWREEFRRRFIAGKLSSAAVQPPLGFRMREERHLRKIVGELQELQFITKWPIDGEGMYNNPERLVKKCIKFLAQQAHLPPEVNEDTNRLHPIKLVYTILNHVYEHSKGDSNTQILIERLIKRNVYCQKTIYAHVLLRQKFTPREFASLTLLEDIGFYDLLTPGMRKRLQYLAEREVVLNTSSELYRNEKEIIDYTKGKRELPRLVTPSSNYHLPAEKNLDEAVELIIKQFELNSQETKKFESGEISLEEHEALSLQQAMLVAELMKVVSTGPRIWRKVRQRLVEDVGLRVKIFSLLNTKATLILDDINVGKNEVSGFGLADFRHKMAKEITEYLKRSALISSLQSMVNDKLKRRLIDPEAADDITDFLSKLKNARLEVQWSALKWGLYDICPVEVSKESLKLIREYGFGRLPVDIHAKLANLMTHLTYGDSTKHINDMYYMAFQDVLDYRAFAFFQRTIPENANQEVDSERENLDGLTEQLRSKLRILQEEPEHTPFELVS</sequence>
<dbReference type="AlphaFoldDB" id="A0A5B0PKY8"/>
<evidence type="ECO:0000313" key="3">
    <source>
        <dbReference type="EMBL" id="KAA1100619.1"/>
    </source>
</evidence>